<accession>G6AY58</accession>
<dbReference type="HOGENOM" id="CLU_3301421_0_0_10"/>
<reference evidence="1 2" key="1">
    <citation type="submission" date="2011-08" db="EMBL/GenBank/DDBJ databases">
        <authorList>
            <person name="Weinstock G."/>
            <person name="Sodergren E."/>
            <person name="Clifton S."/>
            <person name="Fulton L."/>
            <person name="Fulton B."/>
            <person name="Courtney L."/>
            <person name="Fronick C."/>
            <person name="Harrison M."/>
            <person name="Strong C."/>
            <person name="Farmer C."/>
            <person name="Delahaunty K."/>
            <person name="Markovic C."/>
            <person name="Hall O."/>
            <person name="Minx P."/>
            <person name="Tomlinson C."/>
            <person name="Mitreva M."/>
            <person name="Hou S."/>
            <person name="Chen J."/>
            <person name="Wollam A."/>
            <person name="Pepin K.H."/>
            <person name="Johnson M."/>
            <person name="Bhonagiri V."/>
            <person name="Zhang X."/>
            <person name="Suruliraj S."/>
            <person name="Warren W."/>
            <person name="Chinwalla A."/>
            <person name="Mardis E.R."/>
            <person name="Wilson R.K."/>
        </authorList>
    </citation>
    <scope>NUCLEOTIDE SEQUENCE [LARGE SCALE GENOMIC DNA]</scope>
    <source>
        <strain evidence="1 2">DSM 18206</strain>
    </source>
</reference>
<name>G6AY58_9BACT</name>
<organism evidence="1 2">
    <name type="scientific">Leyella stercorea DSM 18206</name>
    <dbReference type="NCBI Taxonomy" id="1002367"/>
    <lineage>
        <taxon>Bacteria</taxon>
        <taxon>Pseudomonadati</taxon>
        <taxon>Bacteroidota</taxon>
        <taxon>Bacteroidia</taxon>
        <taxon>Bacteroidales</taxon>
        <taxon>Prevotellaceae</taxon>
        <taxon>Leyella</taxon>
    </lineage>
</organism>
<dbReference type="AlphaFoldDB" id="G6AY58"/>
<comment type="caution">
    <text evidence="1">The sequence shown here is derived from an EMBL/GenBank/DDBJ whole genome shotgun (WGS) entry which is preliminary data.</text>
</comment>
<gene>
    <name evidence="1" type="ORF">HMPREF0673_01567</name>
</gene>
<feature type="non-terminal residue" evidence="1">
    <location>
        <position position="1"/>
    </location>
</feature>
<evidence type="ECO:0000313" key="2">
    <source>
        <dbReference type="Proteomes" id="UP000004407"/>
    </source>
</evidence>
<evidence type="ECO:0000313" key="1">
    <source>
        <dbReference type="EMBL" id="EHJ39624.1"/>
    </source>
</evidence>
<sequence>RNLIGWRTESDWAAYGIWSGGGRSTMVKVVLIREFPITD</sequence>
<dbReference type="EMBL" id="AFZZ01000138">
    <property type="protein sequence ID" value="EHJ39624.1"/>
    <property type="molecule type" value="Genomic_DNA"/>
</dbReference>
<proteinExistence type="predicted"/>
<dbReference type="Proteomes" id="UP000004407">
    <property type="component" value="Unassembled WGS sequence"/>
</dbReference>
<protein>
    <submittedName>
        <fullName evidence="1">Uncharacterized protein</fullName>
    </submittedName>
</protein>